<feature type="non-terminal residue" evidence="12">
    <location>
        <position position="998"/>
    </location>
</feature>
<evidence type="ECO:0000256" key="4">
    <source>
        <dbReference type="ARBA" id="ARBA00022729"/>
    </source>
</evidence>
<dbReference type="SUPFAM" id="SSF58010">
    <property type="entry name" value="Fibrinogen coiled-coil and central regions"/>
    <property type="match status" value="2"/>
</dbReference>
<protein>
    <recommendedName>
        <fullName evidence="11">Fibrinogen C-terminal domain-containing protein</fullName>
    </recommendedName>
</protein>
<dbReference type="SUPFAM" id="SSF56496">
    <property type="entry name" value="Fibrinogen C-terminal domain-like"/>
    <property type="match status" value="1"/>
</dbReference>
<dbReference type="GO" id="GO:0030674">
    <property type="term" value="F:protein-macromolecule adaptor activity"/>
    <property type="evidence" value="ECO:0007669"/>
    <property type="project" value="TreeGrafter"/>
</dbReference>
<dbReference type="PANTHER" id="PTHR47221:SF6">
    <property type="entry name" value="FIBRINOGEN ALPHA CHAIN"/>
    <property type="match status" value="1"/>
</dbReference>
<dbReference type="Gene3D" id="3.90.215.10">
    <property type="entry name" value="Gamma Fibrinogen, chain A, domain 1"/>
    <property type="match status" value="1"/>
</dbReference>
<keyword evidence="13" id="KW-1185">Reference proteome</keyword>
<keyword evidence="5" id="KW-0175">Coiled coil</keyword>
<dbReference type="GO" id="GO:0005201">
    <property type="term" value="F:extracellular matrix structural constituent"/>
    <property type="evidence" value="ECO:0007669"/>
    <property type="project" value="TreeGrafter"/>
</dbReference>
<dbReference type="GO" id="GO:0005577">
    <property type="term" value="C:fibrinogen complex"/>
    <property type="evidence" value="ECO:0007669"/>
    <property type="project" value="InterPro"/>
</dbReference>
<dbReference type="GO" id="GO:0070527">
    <property type="term" value="P:platelet aggregation"/>
    <property type="evidence" value="ECO:0007669"/>
    <property type="project" value="TreeGrafter"/>
</dbReference>
<keyword evidence="3" id="KW-0356">Hemostasis</keyword>
<gene>
    <name evidence="12" type="ORF">P4O66_021297</name>
</gene>
<dbReference type="PROSITE" id="PS00514">
    <property type="entry name" value="FIBRINOGEN_C_1"/>
    <property type="match status" value="1"/>
</dbReference>
<evidence type="ECO:0000256" key="1">
    <source>
        <dbReference type="ARBA" id="ARBA00004613"/>
    </source>
</evidence>
<dbReference type="GO" id="GO:0072377">
    <property type="term" value="P:blood coagulation, common pathway"/>
    <property type="evidence" value="ECO:0007669"/>
    <property type="project" value="TreeGrafter"/>
</dbReference>
<dbReference type="GO" id="GO:0005102">
    <property type="term" value="F:signaling receptor binding"/>
    <property type="evidence" value="ECO:0007669"/>
    <property type="project" value="InterPro"/>
</dbReference>
<evidence type="ECO:0000256" key="2">
    <source>
        <dbReference type="ARBA" id="ARBA00022525"/>
    </source>
</evidence>
<dbReference type="Gene3D" id="1.20.5.50">
    <property type="match status" value="2"/>
</dbReference>
<keyword evidence="4" id="KW-0732">Signal</keyword>
<evidence type="ECO:0000256" key="3">
    <source>
        <dbReference type="ARBA" id="ARBA00022696"/>
    </source>
</evidence>
<feature type="domain" description="Fibrinogen C-terminal" evidence="11">
    <location>
        <begin position="759"/>
        <end position="998"/>
    </location>
</feature>
<feature type="region of interest" description="Disordered" evidence="10">
    <location>
        <begin position="220"/>
        <end position="242"/>
    </location>
</feature>
<proteinExistence type="predicted"/>
<feature type="region of interest" description="Disordered" evidence="10">
    <location>
        <begin position="689"/>
        <end position="711"/>
    </location>
</feature>
<comment type="caution">
    <text evidence="12">The sequence shown here is derived from an EMBL/GenBank/DDBJ whole genome shotgun (WGS) entry which is preliminary data.</text>
</comment>
<dbReference type="SMART" id="SM00186">
    <property type="entry name" value="FBG"/>
    <property type="match status" value="1"/>
</dbReference>
<dbReference type="InterPro" id="IPR036056">
    <property type="entry name" value="Fibrinogen-like_C"/>
</dbReference>
<keyword evidence="7" id="KW-1015">Disulfide bond</keyword>
<comment type="subcellular location">
    <subcellularLocation>
        <location evidence="1">Secreted</location>
    </subcellularLocation>
</comment>
<dbReference type="InterPro" id="IPR014716">
    <property type="entry name" value="Fibrinogen_a/b/g_C_1"/>
</dbReference>
<dbReference type="Pfam" id="PF00147">
    <property type="entry name" value="Fibrinogen_C"/>
    <property type="match status" value="1"/>
</dbReference>
<comment type="subunit">
    <text evidence="9">Heterohexamer; disulfide linked. Contains 2 sets of 3 non-identical chains (alpha, beta and gamma). The 2 heterotrimers are in head to head conformation with the N-termini in a small central domain.</text>
</comment>
<dbReference type="Gene3D" id="4.10.530.10">
    <property type="entry name" value="Gamma-fibrinogen Carboxyl Terminal Fragment, domain 2"/>
    <property type="match status" value="1"/>
</dbReference>
<dbReference type="PANTHER" id="PTHR47221">
    <property type="entry name" value="FIBRINOGEN ALPHA CHAIN"/>
    <property type="match status" value="1"/>
</dbReference>
<keyword evidence="2" id="KW-0964">Secreted</keyword>
<evidence type="ECO:0000256" key="8">
    <source>
        <dbReference type="ARBA" id="ARBA00023180"/>
    </source>
</evidence>
<dbReference type="GO" id="GO:0042730">
    <property type="term" value="P:fibrinolysis"/>
    <property type="evidence" value="ECO:0007669"/>
    <property type="project" value="TreeGrafter"/>
</dbReference>
<dbReference type="Proteomes" id="UP001239994">
    <property type="component" value="Unassembled WGS sequence"/>
</dbReference>
<dbReference type="Pfam" id="PF08702">
    <property type="entry name" value="Fib_alpha"/>
    <property type="match status" value="1"/>
</dbReference>
<name>A0AAD8ZPA6_9TELE</name>
<dbReference type="GO" id="GO:0034116">
    <property type="term" value="P:positive regulation of heterotypic cell-cell adhesion"/>
    <property type="evidence" value="ECO:0007669"/>
    <property type="project" value="TreeGrafter"/>
</dbReference>
<dbReference type="InterPro" id="IPR002181">
    <property type="entry name" value="Fibrinogen_a/b/g_C_dom"/>
</dbReference>
<keyword evidence="8" id="KW-0325">Glycoprotein</keyword>
<dbReference type="PROSITE" id="PS51406">
    <property type="entry name" value="FIBRINOGEN_C_2"/>
    <property type="match status" value="1"/>
</dbReference>
<evidence type="ECO:0000256" key="10">
    <source>
        <dbReference type="SAM" id="MobiDB-lite"/>
    </source>
</evidence>
<dbReference type="AlphaFoldDB" id="A0AAD8ZPA6"/>
<sequence>VDIDIKLRSCKGSCARYAEFSVDKESYVALDKQMDRLHSIRTQSVETVSTLKVMKSKPLKDLILPSIYKSGGERAEQKQAIFPDVGQLQLSLESVGSSTGSAATVSKGTTGMSTSSSSSKVTTTTVTCTKTLRKVVTETKDGIQEKYEVVGGTGPECEAIKDLDITDKDILTAAKEGKDLSRDDFTVRVIGGDSRSITTLTRGDADLGGLGGEFFQGLGTTSQDRKFSSSSSSSSKTIMSSGSKSFTSKTVLVTPQPGVFGDDLGAFLHGEVEDDFPDIHARSLKSRTERKADFVGGETRKMKLQYSFLYLCIVLSTALSDETQPKVVDPRGARPVEHGYKADSCVTEKEWPICTDDDWGRKCPSGCRIQGLLEKTDGELTSKIDKIRKLLDEGRKMHRSADQVSKETHNYLRERLVSGSDTDSRYASLAEQLRQRIVEMKIKIDRQIKMLEALKAHVKDQVITMQRLEVDIDIKLRSCKGSCARYAEFSVDKESYVALDKQMDRLDSIRTQSVETVSTLKVMKSKPLKDLILPSIYKSGGERAEQKQAIFPDVGQLQLSLESVGSSTGSAATVSKGTTGMSTSSSSSKVTTTTVTCTKTLRKVVTETKDGIQEKYEVVGGTGPECEAIKDLDITDKDILTAAKEGKDLSRDDFTVRVIGGDSRSITTLTRGDADLGGLGGEFFQGLGTTSQDRKFSSSSSSSSKTIMSSGSKSFTSKTVLVTPQPGVFGDDLGAFLHGEVEDDFPDIHARSLKSRTERKADFVGGDCVDILQHHAKGGQSGLFKVKPAASDKVVEVYCDQATGLGGWALVQQREDGSVNFNRTWEEYRTGFGKVDGSGRGELWLGNRHLHLLTQNDTVLRVELQDWQDKEVYAEYIVRVGPEAEGFLLSVSSYEGDAGDALVKGHDNMGSFLSHAGMKFSTFDRDNDKWEENCAEMYGGGWWYNNCQSANLNGVYYKGGQYDPGSNVPYEIENGIVWLPFRPADYSLKVVRMKIRPV</sequence>
<accession>A0AAD8ZPA6</accession>
<feature type="compositionally biased region" description="Low complexity" evidence="10">
    <location>
        <begin position="228"/>
        <end position="242"/>
    </location>
</feature>
<dbReference type="InterPro" id="IPR012290">
    <property type="entry name" value="Fibrinogen_a/b/g_coil_dom"/>
</dbReference>
<evidence type="ECO:0000259" key="11">
    <source>
        <dbReference type="PROSITE" id="PS51406"/>
    </source>
</evidence>
<feature type="compositionally biased region" description="Low complexity" evidence="10">
    <location>
        <begin position="697"/>
        <end position="711"/>
    </location>
</feature>
<dbReference type="SMART" id="SM01212">
    <property type="entry name" value="Fib_alpha"/>
    <property type="match status" value="1"/>
</dbReference>
<evidence type="ECO:0000256" key="5">
    <source>
        <dbReference type="ARBA" id="ARBA00023054"/>
    </source>
</evidence>
<reference evidence="12" key="1">
    <citation type="submission" date="2023-03" db="EMBL/GenBank/DDBJ databases">
        <title>Electrophorus voltai genome.</title>
        <authorList>
            <person name="Bian C."/>
        </authorList>
    </citation>
    <scope>NUCLEOTIDE SEQUENCE</scope>
    <source>
        <strain evidence="12">CB-2022</strain>
        <tissue evidence="12">Muscle</tissue>
    </source>
</reference>
<dbReference type="CDD" id="cd00087">
    <property type="entry name" value="FReD"/>
    <property type="match status" value="1"/>
</dbReference>
<evidence type="ECO:0000313" key="13">
    <source>
        <dbReference type="Proteomes" id="UP001239994"/>
    </source>
</evidence>
<evidence type="ECO:0000313" key="12">
    <source>
        <dbReference type="EMBL" id="KAK1802761.1"/>
    </source>
</evidence>
<dbReference type="GO" id="GO:0051258">
    <property type="term" value="P:protein polymerization"/>
    <property type="evidence" value="ECO:0007669"/>
    <property type="project" value="InterPro"/>
</dbReference>
<evidence type="ECO:0000256" key="7">
    <source>
        <dbReference type="ARBA" id="ARBA00023157"/>
    </source>
</evidence>
<organism evidence="12 13">
    <name type="scientific">Electrophorus voltai</name>
    <dbReference type="NCBI Taxonomy" id="2609070"/>
    <lineage>
        <taxon>Eukaryota</taxon>
        <taxon>Metazoa</taxon>
        <taxon>Chordata</taxon>
        <taxon>Craniata</taxon>
        <taxon>Vertebrata</taxon>
        <taxon>Euteleostomi</taxon>
        <taxon>Actinopterygii</taxon>
        <taxon>Neopterygii</taxon>
        <taxon>Teleostei</taxon>
        <taxon>Ostariophysi</taxon>
        <taxon>Gymnotiformes</taxon>
        <taxon>Gymnotoidei</taxon>
        <taxon>Gymnotidae</taxon>
        <taxon>Electrophorus</taxon>
    </lineage>
</organism>
<dbReference type="InterPro" id="IPR020837">
    <property type="entry name" value="Fibrinogen_CS"/>
</dbReference>
<evidence type="ECO:0000256" key="6">
    <source>
        <dbReference type="ARBA" id="ARBA00023084"/>
    </source>
</evidence>
<dbReference type="InterPro" id="IPR037579">
    <property type="entry name" value="FIB_ANG-like"/>
</dbReference>
<dbReference type="EMBL" id="JAROKS010000006">
    <property type="protein sequence ID" value="KAK1802761.1"/>
    <property type="molecule type" value="Genomic_DNA"/>
</dbReference>
<evidence type="ECO:0000256" key="9">
    <source>
        <dbReference type="ARBA" id="ARBA00025974"/>
    </source>
</evidence>
<keyword evidence="6" id="KW-0094">Blood coagulation</keyword>